<dbReference type="EMBL" id="CAAE01015035">
    <property type="protein sequence ID" value="CAG11391.1"/>
    <property type="molecule type" value="Genomic_DNA"/>
</dbReference>
<organism evidence="2">
    <name type="scientific">Tetraodon nigroviridis</name>
    <name type="common">Spotted green pufferfish</name>
    <name type="synonym">Chelonodon nigroviridis</name>
    <dbReference type="NCBI Taxonomy" id="99883"/>
    <lineage>
        <taxon>Eukaryota</taxon>
        <taxon>Metazoa</taxon>
        <taxon>Chordata</taxon>
        <taxon>Craniata</taxon>
        <taxon>Vertebrata</taxon>
        <taxon>Euteleostomi</taxon>
        <taxon>Actinopterygii</taxon>
        <taxon>Neopterygii</taxon>
        <taxon>Teleostei</taxon>
        <taxon>Neoteleostei</taxon>
        <taxon>Acanthomorphata</taxon>
        <taxon>Eupercaria</taxon>
        <taxon>Tetraodontiformes</taxon>
        <taxon>Tetradontoidea</taxon>
        <taxon>Tetraodontidae</taxon>
        <taxon>Tetraodon</taxon>
    </lineage>
</organism>
<protein>
    <submittedName>
        <fullName evidence="2">Chromosome 13 SCAF15035, whole genome shotgun sequence</fullName>
    </submittedName>
</protein>
<dbReference type="AlphaFoldDB" id="Q4RJP1"/>
<name>Q4RJP1_TETNG</name>
<proteinExistence type="predicted"/>
<dbReference type="KEGG" id="tng:GSTEN00033343G001"/>
<feature type="region of interest" description="Disordered" evidence="1">
    <location>
        <begin position="1"/>
        <end position="21"/>
    </location>
</feature>
<sequence>MEPTRGTRSDTSKDTRKLSSVTSEKTWTTLWPWHCLCCS</sequence>
<evidence type="ECO:0000313" key="2">
    <source>
        <dbReference type="EMBL" id="CAG11391.1"/>
    </source>
</evidence>
<accession>Q4RJP1</accession>
<gene>
    <name evidence="2" type="ORF">GSTENG00033343001</name>
</gene>
<reference evidence="2" key="2">
    <citation type="submission" date="2004-02" db="EMBL/GenBank/DDBJ databases">
        <authorList>
            <consortium name="Genoscope"/>
            <consortium name="Whitehead Institute Centre for Genome Research"/>
        </authorList>
    </citation>
    <scope>NUCLEOTIDE SEQUENCE</scope>
</reference>
<feature type="compositionally biased region" description="Basic and acidic residues" evidence="1">
    <location>
        <begin position="1"/>
        <end position="17"/>
    </location>
</feature>
<evidence type="ECO:0000256" key="1">
    <source>
        <dbReference type="SAM" id="MobiDB-lite"/>
    </source>
</evidence>
<reference evidence="2" key="1">
    <citation type="journal article" date="2004" name="Nature">
        <title>Genome duplication in the teleost fish Tetraodon nigroviridis reveals the early vertebrate proto-karyotype.</title>
        <authorList>
            <person name="Jaillon O."/>
            <person name="Aury J.-M."/>
            <person name="Brunet F."/>
            <person name="Petit J.-L."/>
            <person name="Stange-Thomann N."/>
            <person name="Mauceli E."/>
            <person name="Bouneau L."/>
            <person name="Fischer C."/>
            <person name="Ozouf-Costaz C."/>
            <person name="Bernot A."/>
            <person name="Nicaud S."/>
            <person name="Jaffe D."/>
            <person name="Fisher S."/>
            <person name="Lutfalla G."/>
            <person name="Dossat C."/>
            <person name="Segurens B."/>
            <person name="Dasilva C."/>
            <person name="Salanoubat M."/>
            <person name="Levy M."/>
            <person name="Boudet N."/>
            <person name="Castellano S."/>
            <person name="Anthouard V."/>
            <person name="Jubin C."/>
            <person name="Castelli V."/>
            <person name="Katinka M."/>
            <person name="Vacherie B."/>
            <person name="Biemont C."/>
            <person name="Skalli Z."/>
            <person name="Cattolico L."/>
            <person name="Poulain J."/>
            <person name="De Berardinis V."/>
            <person name="Cruaud C."/>
            <person name="Duprat S."/>
            <person name="Brottier P."/>
            <person name="Coutanceau J.-P."/>
            <person name="Gouzy J."/>
            <person name="Parra G."/>
            <person name="Lardier G."/>
            <person name="Chapple C."/>
            <person name="McKernan K.J."/>
            <person name="McEwan P."/>
            <person name="Bosak S."/>
            <person name="Kellis M."/>
            <person name="Volff J.-N."/>
            <person name="Guigo R."/>
            <person name="Zody M.C."/>
            <person name="Mesirov J."/>
            <person name="Lindblad-Toh K."/>
            <person name="Birren B."/>
            <person name="Nusbaum C."/>
            <person name="Kahn D."/>
            <person name="Robinson-Rechavi M."/>
            <person name="Laudet V."/>
            <person name="Schachter V."/>
            <person name="Quetier F."/>
            <person name="Saurin W."/>
            <person name="Scarpelli C."/>
            <person name="Wincker P."/>
            <person name="Lander E.S."/>
            <person name="Weissenbach J."/>
            <person name="Roest Crollius H."/>
        </authorList>
    </citation>
    <scope>NUCLEOTIDE SEQUENCE [LARGE SCALE GENOMIC DNA]</scope>
</reference>